<protein>
    <submittedName>
        <fullName evidence="1">Uncharacterized protein</fullName>
    </submittedName>
</protein>
<dbReference type="Proteomes" id="UP000182491">
    <property type="component" value="Unassembled WGS sequence"/>
</dbReference>
<accession>A0A1I7JX10</accession>
<keyword evidence="2" id="KW-1185">Reference proteome</keyword>
<organism evidence="1 2">
    <name type="scientific">Pontibacter akesuensis</name>
    <dbReference type="NCBI Taxonomy" id="388950"/>
    <lineage>
        <taxon>Bacteria</taxon>
        <taxon>Pseudomonadati</taxon>
        <taxon>Bacteroidota</taxon>
        <taxon>Cytophagia</taxon>
        <taxon>Cytophagales</taxon>
        <taxon>Hymenobacteraceae</taxon>
        <taxon>Pontibacter</taxon>
    </lineage>
</organism>
<sequence length="65" mass="6879">MKILIVIAASMFGFGLAVQETYRVPQQSEVVVRAASAEMLEQPAAHVLLDTIEITAVAPAAVALK</sequence>
<reference evidence="2" key="1">
    <citation type="submission" date="2016-10" db="EMBL/GenBank/DDBJ databases">
        <authorList>
            <person name="Varghese N."/>
        </authorList>
    </citation>
    <scope>NUCLEOTIDE SEQUENCE [LARGE SCALE GENOMIC DNA]</scope>
    <source>
        <strain evidence="2">DSM 18820</strain>
    </source>
</reference>
<dbReference type="AlphaFoldDB" id="A0A1I7JX10"/>
<proteinExistence type="predicted"/>
<name>A0A1I7JX10_9BACT</name>
<dbReference type="EMBL" id="FPCA01000004">
    <property type="protein sequence ID" value="SFU89721.1"/>
    <property type="molecule type" value="Genomic_DNA"/>
</dbReference>
<evidence type="ECO:0000313" key="1">
    <source>
        <dbReference type="EMBL" id="SFU89721.1"/>
    </source>
</evidence>
<dbReference type="OrthoDB" id="853777at2"/>
<gene>
    <name evidence="1" type="ORF">SAMN04487941_3135</name>
</gene>
<dbReference type="RefSeq" id="WP_068836895.1">
    <property type="nucleotide sequence ID" value="NZ_BMXC01000004.1"/>
</dbReference>
<evidence type="ECO:0000313" key="2">
    <source>
        <dbReference type="Proteomes" id="UP000182491"/>
    </source>
</evidence>